<sequence>MEISVLSVVDTLRSVGFSAANWRELAQRLKPDVDLGAVSADNHCSQDRLEAVVSSWLRDGDLPGGGVWEVLATAVERCRGGGRNVATKIRQKVESLGSSADDVGTGMRTEVTIPSL</sequence>
<evidence type="ECO:0000313" key="1">
    <source>
        <dbReference type="EMBL" id="CAI8005404.1"/>
    </source>
</evidence>
<evidence type="ECO:0008006" key="3">
    <source>
        <dbReference type="Google" id="ProtNLM"/>
    </source>
</evidence>
<reference evidence="1" key="1">
    <citation type="submission" date="2023-03" db="EMBL/GenBank/DDBJ databases">
        <authorList>
            <person name="Steffen K."/>
            <person name="Cardenas P."/>
        </authorList>
    </citation>
    <scope>NUCLEOTIDE SEQUENCE</scope>
</reference>
<name>A0AA35R6H4_GEOBA</name>
<organism evidence="1 2">
    <name type="scientific">Geodia barretti</name>
    <name type="common">Barrett's horny sponge</name>
    <dbReference type="NCBI Taxonomy" id="519541"/>
    <lineage>
        <taxon>Eukaryota</taxon>
        <taxon>Metazoa</taxon>
        <taxon>Porifera</taxon>
        <taxon>Demospongiae</taxon>
        <taxon>Heteroscleromorpha</taxon>
        <taxon>Tetractinellida</taxon>
        <taxon>Astrophorina</taxon>
        <taxon>Geodiidae</taxon>
        <taxon>Geodia</taxon>
    </lineage>
</organism>
<comment type="caution">
    <text evidence="1">The sequence shown here is derived from an EMBL/GenBank/DDBJ whole genome shotgun (WGS) entry which is preliminary data.</text>
</comment>
<dbReference type="Proteomes" id="UP001174909">
    <property type="component" value="Unassembled WGS sequence"/>
</dbReference>
<keyword evidence="2" id="KW-1185">Reference proteome</keyword>
<dbReference type="AlphaFoldDB" id="A0AA35R6H4"/>
<proteinExistence type="predicted"/>
<dbReference type="EMBL" id="CASHTH010000607">
    <property type="protein sequence ID" value="CAI8005404.1"/>
    <property type="molecule type" value="Genomic_DNA"/>
</dbReference>
<protein>
    <recommendedName>
        <fullName evidence="3">Death domain-containing protein</fullName>
    </recommendedName>
</protein>
<evidence type="ECO:0000313" key="2">
    <source>
        <dbReference type="Proteomes" id="UP001174909"/>
    </source>
</evidence>
<accession>A0AA35R6H4</accession>
<gene>
    <name evidence="1" type="ORF">GBAR_LOCUS4208</name>
</gene>
<feature type="non-terminal residue" evidence="1">
    <location>
        <position position="116"/>
    </location>
</feature>